<name>E4RS21_LEAB4</name>
<accession>E4RS21</accession>
<dbReference type="OrthoDB" id="1489643at2"/>
<dbReference type="HOGENOM" id="CLU_739252_0_0_10"/>
<keyword evidence="2" id="KW-1185">Reference proteome</keyword>
<reference key="1">
    <citation type="submission" date="2010-11" db="EMBL/GenBank/DDBJ databases">
        <title>The complete genome of Leadbetterella byssophila DSM 17132.</title>
        <authorList>
            <consortium name="US DOE Joint Genome Institute (JGI-PGF)"/>
            <person name="Lucas S."/>
            <person name="Copeland A."/>
            <person name="Lapidus A."/>
            <person name="Glavina del Rio T."/>
            <person name="Dalin E."/>
            <person name="Tice H."/>
            <person name="Bruce D."/>
            <person name="Goodwin L."/>
            <person name="Pitluck S."/>
            <person name="Kyrpides N."/>
            <person name="Mavromatis K."/>
            <person name="Ivanova N."/>
            <person name="Teshima H."/>
            <person name="Brettin T."/>
            <person name="Detter J.C."/>
            <person name="Han C."/>
            <person name="Tapia R."/>
            <person name="Land M."/>
            <person name="Hauser L."/>
            <person name="Markowitz V."/>
            <person name="Cheng J.-F."/>
            <person name="Hugenholtz P."/>
            <person name="Woyke T."/>
            <person name="Wu D."/>
            <person name="Tindall B."/>
            <person name="Pomrenke H.G."/>
            <person name="Brambilla E."/>
            <person name="Klenk H.-P."/>
            <person name="Eisen J.A."/>
        </authorList>
    </citation>
    <scope>NUCLEOTIDE SEQUENCE [LARGE SCALE GENOMIC DNA]</scope>
    <source>
        <strain>DSM 17132</strain>
    </source>
</reference>
<sequence length="374" mass="42237">MWKTIIFLTAFTIWGCASVQKELNRGNYSNAVNLALSKLKGKKKSEKDIIGLRDAYQYYIAEQLRKVEQLKLQSNKDSQILSIYEAADNINSSIKPLLPLQDQNGFVTDIPLIDVKAEVAKYKSRVADQLYFNAIGNLEKGGKMEARKAYDQFQQMINLTGATSHLQSLRDEAKKKGTTYILALGEIDSKISVSKAVKERFMSLSSSTLSKNWQRVDITADKRTPYDYELIFVLEDFVLSPEKESSREYIDKKEIEESAGTSSRDNEKIKRKIEVSAQVVELYQFKEAQVKGKVILYDVVKKKNIYSEPVTAAQVFENYASTFKGDKRALSDVSLKRIGGKPIAFPSNDKILGDAVATLKKNMEQQALKAYSNL</sequence>
<gene>
    <name evidence="1" type="ordered locus">Lbys_0041</name>
</gene>
<dbReference type="KEGG" id="lby:Lbys_0041"/>
<evidence type="ECO:0000313" key="1">
    <source>
        <dbReference type="EMBL" id="ADQ15837.1"/>
    </source>
</evidence>
<reference evidence="1 2" key="2">
    <citation type="journal article" date="2011" name="Stand. Genomic Sci.">
        <title>Complete genome sequence of Leadbetterella byssophila type strain (4M15).</title>
        <authorList>
            <person name="Abt B."/>
            <person name="Teshima H."/>
            <person name="Lucas S."/>
            <person name="Lapidus A."/>
            <person name="Del Rio T.G."/>
            <person name="Nolan M."/>
            <person name="Tice H."/>
            <person name="Cheng J.F."/>
            <person name="Pitluck S."/>
            <person name="Liolios K."/>
            <person name="Pagani I."/>
            <person name="Ivanova N."/>
            <person name="Mavromatis K."/>
            <person name="Pati A."/>
            <person name="Tapia R."/>
            <person name="Han C."/>
            <person name="Goodwin L."/>
            <person name="Chen A."/>
            <person name="Palaniappan K."/>
            <person name="Land M."/>
            <person name="Hauser L."/>
            <person name="Chang Y.J."/>
            <person name="Jeffries C.D."/>
            <person name="Rohde M."/>
            <person name="Goker M."/>
            <person name="Tindall B.J."/>
            <person name="Detter J.C."/>
            <person name="Woyke T."/>
            <person name="Bristow J."/>
            <person name="Eisen J.A."/>
            <person name="Markowitz V."/>
            <person name="Hugenholtz P."/>
            <person name="Klenk H.P."/>
            <person name="Kyrpides N.C."/>
        </authorList>
    </citation>
    <scope>NUCLEOTIDE SEQUENCE [LARGE SCALE GENOMIC DNA]</scope>
    <source>
        <strain evidence="2">DSM 17132 / JCM 16389 / KACC 11308 / NBRC 106382 / 4M15</strain>
    </source>
</reference>
<dbReference type="EMBL" id="CP002305">
    <property type="protein sequence ID" value="ADQ15837.1"/>
    <property type="molecule type" value="Genomic_DNA"/>
</dbReference>
<protein>
    <submittedName>
        <fullName evidence="1">Uncharacterized protein</fullName>
    </submittedName>
</protein>
<dbReference type="STRING" id="649349.Lbys_0041"/>
<organism evidence="1 2">
    <name type="scientific">Leadbetterella byssophila (strain DSM 17132 / JCM 16389 / KACC 11308 / NBRC 106382 / 4M15)</name>
    <dbReference type="NCBI Taxonomy" id="649349"/>
    <lineage>
        <taxon>Bacteria</taxon>
        <taxon>Pseudomonadati</taxon>
        <taxon>Bacteroidota</taxon>
        <taxon>Cytophagia</taxon>
        <taxon>Cytophagales</taxon>
        <taxon>Leadbetterellaceae</taxon>
        <taxon>Leadbetterella</taxon>
    </lineage>
</organism>
<dbReference type="Proteomes" id="UP000007435">
    <property type="component" value="Chromosome"/>
</dbReference>
<proteinExistence type="predicted"/>
<dbReference type="eggNOG" id="COG0457">
    <property type="taxonomic scope" value="Bacteria"/>
</dbReference>
<dbReference type="AlphaFoldDB" id="E4RS21"/>
<evidence type="ECO:0000313" key="2">
    <source>
        <dbReference type="Proteomes" id="UP000007435"/>
    </source>
</evidence>
<dbReference type="RefSeq" id="WP_013406895.1">
    <property type="nucleotide sequence ID" value="NC_014655.1"/>
</dbReference>